<protein>
    <submittedName>
        <fullName evidence="1">Uncharacterized protein</fullName>
    </submittedName>
</protein>
<dbReference type="EMBL" id="ML977556">
    <property type="protein sequence ID" value="KAF2008170.1"/>
    <property type="molecule type" value="Genomic_DNA"/>
</dbReference>
<accession>A0A6A5X5G5</accession>
<name>A0A6A5X5G5_9PLEO</name>
<evidence type="ECO:0000313" key="2">
    <source>
        <dbReference type="Proteomes" id="UP000799779"/>
    </source>
</evidence>
<proteinExistence type="predicted"/>
<gene>
    <name evidence="1" type="ORF">P154DRAFT_17187</name>
</gene>
<sequence>MRGGFVDESKGVQSYPIMRCMHCLVKVFWVTWTENWMLTWNTILLISDAVAETTCCGNHQCTCVGRISLARILPHEGGSKAWVRLTCSCRVSRTRGRIHPSCTLTNWRRLLHAQLDVCSDPEASPTKGDPPWRLSFQMEMSRTAAPVKRLDVTVRSIHMAGLRSPIVQAKSLDAAHHAVGRSRNRECSRMCGGTWRDESEAWGTRTVTVSLALVTDSLAQGDSRATVHPRPGTTKARHDVLLNPYRASRPMTRPTFTRHVVGLRCEMGARAPNMCGMGANIRQRSRHGVLFVRRRGRCALRDDGSTGYFDVP</sequence>
<dbReference type="AlphaFoldDB" id="A0A6A5X5G5"/>
<evidence type="ECO:0000313" key="1">
    <source>
        <dbReference type="EMBL" id="KAF2008170.1"/>
    </source>
</evidence>
<keyword evidence="2" id="KW-1185">Reference proteome</keyword>
<dbReference type="Proteomes" id="UP000799779">
    <property type="component" value="Unassembled WGS sequence"/>
</dbReference>
<reference evidence="1" key="1">
    <citation type="journal article" date="2020" name="Stud. Mycol.">
        <title>101 Dothideomycetes genomes: a test case for predicting lifestyles and emergence of pathogens.</title>
        <authorList>
            <person name="Haridas S."/>
            <person name="Albert R."/>
            <person name="Binder M."/>
            <person name="Bloem J."/>
            <person name="Labutti K."/>
            <person name="Salamov A."/>
            <person name="Andreopoulos B."/>
            <person name="Baker S."/>
            <person name="Barry K."/>
            <person name="Bills G."/>
            <person name="Bluhm B."/>
            <person name="Cannon C."/>
            <person name="Castanera R."/>
            <person name="Culley D."/>
            <person name="Daum C."/>
            <person name="Ezra D."/>
            <person name="Gonzalez J."/>
            <person name="Henrissat B."/>
            <person name="Kuo A."/>
            <person name="Liang C."/>
            <person name="Lipzen A."/>
            <person name="Lutzoni F."/>
            <person name="Magnuson J."/>
            <person name="Mondo S."/>
            <person name="Nolan M."/>
            <person name="Ohm R."/>
            <person name="Pangilinan J."/>
            <person name="Park H.-J."/>
            <person name="Ramirez L."/>
            <person name="Alfaro M."/>
            <person name="Sun H."/>
            <person name="Tritt A."/>
            <person name="Yoshinaga Y."/>
            <person name="Zwiers L.-H."/>
            <person name="Turgeon B."/>
            <person name="Goodwin S."/>
            <person name="Spatafora J."/>
            <person name="Crous P."/>
            <person name="Grigoriev I."/>
        </authorList>
    </citation>
    <scope>NUCLEOTIDE SEQUENCE</scope>
    <source>
        <strain evidence="1">CBS 123094</strain>
    </source>
</reference>
<organism evidence="1 2">
    <name type="scientific">Amniculicola lignicola CBS 123094</name>
    <dbReference type="NCBI Taxonomy" id="1392246"/>
    <lineage>
        <taxon>Eukaryota</taxon>
        <taxon>Fungi</taxon>
        <taxon>Dikarya</taxon>
        <taxon>Ascomycota</taxon>
        <taxon>Pezizomycotina</taxon>
        <taxon>Dothideomycetes</taxon>
        <taxon>Pleosporomycetidae</taxon>
        <taxon>Pleosporales</taxon>
        <taxon>Amniculicolaceae</taxon>
        <taxon>Amniculicola</taxon>
    </lineage>
</organism>